<dbReference type="GO" id="GO:0016757">
    <property type="term" value="F:glycosyltransferase activity"/>
    <property type="evidence" value="ECO:0007669"/>
    <property type="project" value="UniProtKB-KW"/>
</dbReference>
<reference evidence="12" key="1">
    <citation type="submission" date="2021-03" db="EMBL/GenBank/DDBJ databases">
        <title>Pengzhenrongella sicca gen. nov., sp. nov., a new member of suborder Micrococcineae isolated from High-Arctic tundra soil.</title>
        <authorList>
            <person name="Peng F."/>
        </authorList>
    </citation>
    <scope>NUCLEOTIDE SEQUENCE</scope>
    <source>
        <strain evidence="12">LRZ-2</strain>
    </source>
</reference>
<evidence type="ECO:0000256" key="4">
    <source>
        <dbReference type="ARBA" id="ARBA00022679"/>
    </source>
</evidence>
<keyword evidence="3" id="KW-0328">Glycosyltransferase</keyword>
<sequence>MSSRLPLPGGSVRPAPLPADLPAPLSVSVVIPVKDDAVLLDRALSFLARQDVLALEIVVVDNGSRDNSAEVARRHGARVVVEPRPGIAAAASTGYDAALGAIILRCDADTLAPPDWLGRVRAQFAADDDLDALTGGGTFYDVATWRAAVVGRLYLRSYYVAAHAALAHPTLWGSNMAIRATSWHGVSDTVHRGDAHLHDDFDLAFTLGPTSRIRYDPTLTVEVSGRSLQGGPAGRVRWARAFHTLAVNWAVMSPSRRWATRLALTRPPAAADGRRPRRRIAARERELQAR</sequence>
<evidence type="ECO:0000313" key="13">
    <source>
        <dbReference type="Proteomes" id="UP000663937"/>
    </source>
</evidence>
<evidence type="ECO:0000256" key="9">
    <source>
        <dbReference type="ARBA" id="ARBA00040345"/>
    </source>
</evidence>
<organism evidence="12 13">
    <name type="scientific">Pengzhenrongella sicca</name>
    <dbReference type="NCBI Taxonomy" id="2819238"/>
    <lineage>
        <taxon>Bacteria</taxon>
        <taxon>Bacillati</taxon>
        <taxon>Actinomycetota</taxon>
        <taxon>Actinomycetes</taxon>
        <taxon>Micrococcales</taxon>
        <taxon>Pengzhenrongella</taxon>
    </lineage>
</organism>
<dbReference type="Proteomes" id="UP000663937">
    <property type="component" value="Chromosome"/>
</dbReference>
<comment type="subcellular location">
    <subcellularLocation>
        <location evidence="1">Cell membrane</location>
    </subcellularLocation>
</comment>
<name>A0A8A4ZDT3_9MICO</name>
<dbReference type="EMBL" id="CP071868">
    <property type="protein sequence ID" value="QTE30140.1"/>
    <property type="molecule type" value="Genomic_DNA"/>
</dbReference>
<feature type="region of interest" description="Disordered" evidence="10">
    <location>
        <begin position="268"/>
        <end position="290"/>
    </location>
</feature>
<dbReference type="InterPro" id="IPR001173">
    <property type="entry name" value="Glyco_trans_2-like"/>
</dbReference>
<proteinExistence type="inferred from homology"/>
<feature type="compositionally biased region" description="Basic and acidic residues" evidence="10">
    <location>
        <begin position="281"/>
        <end position="290"/>
    </location>
</feature>
<dbReference type="PANTHER" id="PTHR43646:SF2">
    <property type="entry name" value="GLYCOSYLTRANSFERASE 2-LIKE DOMAIN-CONTAINING PROTEIN"/>
    <property type="match status" value="1"/>
</dbReference>
<dbReference type="CDD" id="cd00761">
    <property type="entry name" value="Glyco_tranf_GTA_type"/>
    <property type="match status" value="1"/>
</dbReference>
<comment type="pathway">
    <text evidence="7">Carotenoid biosynthesis; staphyloxanthin biosynthesis; staphyloxanthin from farnesyl diphosphate: step 4/5.</text>
</comment>
<evidence type="ECO:0000313" key="12">
    <source>
        <dbReference type="EMBL" id="QTE30140.1"/>
    </source>
</evidence>
<keyword evidence="13" id="KW-1185">Reference proteome</keyword>
<gene>
    <name evidence="12" type="ORF">J4E96_03730</name>
</gene>
<dbReference type="InterPro" id="IPR029044">
    <property type="entry name" value="Nucleotide-diphossugar_trans"/>
</dbReference>
<protein>
    <recommendedName>
        <fullName evidence="9">4,4'-diaponeurosporenoate glycosyltransferase</fullName>
    </recommendedName>
</protein>
<dbReference type="PANTHER" id="PTHR43646">
    <property type="entry name" value="GLYCOSYLTRANSFERASE"/>
    <property type="match status" value="1"/>
</dbReference>
<evidence type="ECO:0000256" key="1">
    <source>
        <dbReference type="ARBA" id="ARBA00004236"/>
    </source>
</evidence>
<keyword evidence="4" id="KW-0808">Transferase</keyword>
<comment type="similarity">
    <text evidence="8">Belongs to the glycosyltransferase 2 family. CrtQ subfamily.</text>
</comment>
<evidence type="ECO:0000256" key="5">
    <source>
        <dbReference type="ARBA" id="ARBA00023136"/>
    </source>
</evidence>
<accession>A0A8A4ZDT3</accession>
<keyword evidence="2" id="KW-1003">Cell membrane</keyword>
<evidence type="ECO:0000256" key="3">
    <source>
        <dbReference type="ARBA" id="ARBA00022676"/>
    </source>
</evidence>
<dbReference type="KEGG" id="psic:J4E96_03730"/>
<evidence type="ECO:0000256" key="7">
    <source>
        <dbReference type="ARBA" id="ARBA00037904"/>
    </source>
</evidence>
<keyword evidence="5" id="KW-0472">Membrane</keyword>
<evidence type="ECO:0000256" key="6">
    <source>
        <dbReference type="ARBA" id="ARBA00037281"/>
    </source>
</evidence>
<dbReference type="Gene3D" id="3.90.550.10">
    <property type="entry name" value="Spore Coat Polysaccharide Biosynthesis Protein SpsA, Chain A"/>
    <property type="match status" value="1"/>
</dbReference>
<dbReference type="GO" id="GO:0005886">
    <property type="term" value="C:plasma membrane"/>
    <property type="evidence" value="ECO:0007669"/>
    <property type="project" value="UniProtKB-SubCell"/>
</dbReference>
<feature type="domain" description="Glycosyltransferase 2-like" evidence="11">
    <location>
        <begin position="28"/>
        <end position="135"/>
    </location>
</feature>
<comment type="function">
    <text evidence="6">Catalyzes the glycosylation of 4,4'-diaponeurosporenoate, i.e. the esterification of glucose at the C1'' position with the carboxyl group of 4,4'-diaponeurosporenic acid, to form glycosyl-4,4'-diaponeurosporenoate. This is a step in the biosynthesis of staphyloxanthin, an orange pigment present in most staphylococci strains.</text>
</comment>
<evidence type="ECO:0000256" key="2">
    <source>
        <dbReference type="ARBA" id="ARBA00022475"/>
    </source>
</evidence>
<dbReference type="Pfam" id="PF00535">
    <property type="entry name" value="Glycos_transf_2"/>
    <property type="match status" value="1"/>
</dbReference>
<evidence type="ECO:0000259" key="11">
    <source>
        <dbReference type="Pfam" id="PF00535"/>
    </source>
</evidence>
<evidence type="ECO:0000256" key="10">
    <source>
        <dbReference type="SAM" id="MobiDB-lite"/>
    </source>
</evidence>
<dbReference type="AlphaFoldDB" id="A0A8A4ZDT3"/>
<dbReference type="SUPFAM" id="SSF53448">
    <property type="entry name" value="Nucleotide-diphospho-sugar transferases"/>
    <property type="match status" value="1"/>
</dbReference>
<evidence type="ECO:0000256" key="8">
    <source>
        <dbReference type="ARBA" id="ARBA00038120"/>
    </source>
</evidence>